<proteinExistence type="predicted"/>
<reference evidence="3 4" key="1">
    <citation type="submission" date="2019-12" db="EMBL/GenBank/DDBJ databases">
        <title>Halomonas rutogse sp. nov. isolated from two lakes on Tibetan Plateau.</title>
        <authorList>
            <person name="Gao P."/>
        </authorList>
    </citation>
    <scope>NUCLEOTIDE SEQUENCE [LARGE SCALE GENOMIC DNA]</scope>
    <source>
        <strain evidence="3 4">ZH2S</strain>
    </source>
</reference>
<dbReference type="AlphaFoldDB" id="A0A7X3KNU7"/>
<organism evidence="3 4">
    <name type="scientific">Vreelandella zhuhanensis</name>
    <dbReference type="NCBI Taxonomy" id="2684210"/>
    <lineage>
        <taxon>Bacteria</taxon>
        <taxon>Pseudomonadati</taxon>
        <taxon>Pseudomonadota</taxon>
        <taxon>Gammaproteobacteria</taxon>
        <taxon>Oceanospirillales</taxon>
        <taxon>Halomonadaceae</taxon>
        <taxon>Vreelandella</taxon>
    </lineage>
</organism>
<dbReference type="Proteomes" id="UP000437638">
    <property type="component" value="Unassembled WGS sequence"/>
</dbReference>
<keyword evidence="4" id="KW-1185">Reference proteome</keyword>
<feature type="region of interest" description="Disordered" evidence="1">
    <location>
        <begin position="110"/>
        <end position="133"/>
    </location>
</feature>
<evidence type="ECO:0000256" key="2">
    <source>
        <dbReference type="SAM" id="SignalP"/>
    </source>
</evidence>
<name>A0A7X3KNU7_9GAMM</name>
<evidence type="ECO:0000313" key="4">
    <source>
        <dbReference type="Proteomes" id="UP000437638"/>
    </source>
</evidence>
<accession>A0A7X3KNU7</accession>
<comment type="caution">
    <text evidence="3">The sequence shown here is derived from an EMBL/GenBank/DDBJ whole genome shotgun (WGS) entry which is preliminary data.</text>
</comment>
<gene>
    <name evidence="3" type="ORF">GPM19_00660</name>
</gene>
<protein>
    <recommendedName>
        <fullName evidence="5">DUF560 domain-containing protein</fullName>
    </recommendedName>
</protein>
<feature type="signal peptide" evidence="2">
    <location>
        <begin position="1"/>
        <end position="19"/>
    </location>
</feature>
<dbReference type="EMBL" id="WTKP01000001">
    <property type="protein sequence ID" value="MWJ26730.1"/>
    <property type="molecule type" value="Genomic_DNA"/>
</dbReference>
<feature type="chain" id="PRO_5030602659" description="DUF560 domain-containing protein" evidence="2">
    <location>
        <begin position="20"/>
        <end position="326"/>
    </location>
</feature>
<evidence type="ECO:0000313" key="3">
    <source>
        <dbReference type="EMBL" id="MWJ26730.1"/>
    </source>
</evidence>
<evidence type="ECO:0008006" key="5">
    <source>
        <dbReference type="Google" id="ProtNLM"/>
    </source>
</evidence>
<evidence type="ECO:0000256" key="1">
    <source>
        <dbReference type="SAM" id="MobiDB-lite"/>
    </source>
</evidence>
<keyword evidence="2" id="KW-0732">Signal</keyword>
<sequence length="326" mass="38944">MKKIFSAWLCGIFSSMAQAEPVNDSDLPEWADRHFSPAHANVARWVDTTSRNIDRFFGTDDYQEVDNESYLRIGQEVDWREGEGTDVELNLRYRLDLPTSEERLRLLIESDPEEAQGTLEEQGSGRLARDQRDRSTSTLGLAWLEKRDKRETWNNRVDSGVRLRLPLDPYLRFTNERLWSLNESPWQLESNNRLSWFSHDGYSARTRWDMGRPLSSSRHLRFITNVQWREEHDTLEYSETAELNHRINRRSALRYSAIALGESVSDPRLNDYYLQTRYRRNLHKGILYADVIPELHFAREEDYHPRWAMTLRLEMYFHREFDRDFF</sequence>